<evidence type="ECO:0000256" key="2">
    <source>
        <dbReference type="SAM" id="Phobius"/>
    </source>
</evidence>
<accession>A0A5B0NB37</accession>
<reference evidence="3 4" key="1">
    <citation type="submission" date="2019-05" db="EMBL/GenBank/DDBJ databases">
        <title>Emergence of the Ug99 lineage of the wheat stem rust pathogen through somatic hybridization.</title>
        <authorList>
            <person name="Li F."/>
            <person name="Upadhyaya N.M."/>
            <person name="Sperschneider J."/>
            <person name="Matny O."/>
            <person name="Nguyen-Phuc H."/>
            <person name="Mago R."/>
            <person name="Raley C."/>
            <person name="Miller M.E."/>
            <person name="Silverstein K.A.T."/>
            <person name="Henningsen E."/>
            <person name="Hirsch C.D."/>
            <person name="Visser B."/>
            <person name="Pretorius Z.A."/>
            <person name="Steffenson B.J."/>
            <person name="Schwessinger B."/>
            <person name="Dodds P.N."/>
            <person name="Figueroa M."/>
        </authorList>
    </citation>
    <scope>NUCLEOTIDE SEQUENCE [LARGE SCALE GENOMIC DNA]</scope>
    <source>
        <strain evidence="3 4">Ug99</strain>
    </source>
</reference>
<dbReference type="PANTHER" id="PTHR36424:SF1">
    <property type="entry name" value="LOW AFFINITY K(+) TRANSPORTER 1-RELATED"/>
    <property type="match status" value="1"/>
</dbReference>
<dbReference type="AlphaFoldDB" id="A0A5B0NB37"/>
<feature type="compositionally biased region" description="Basic and acidic residues" evidence="1">
    <location>
        <begin position="497"/>
        <end position="536"/>
    </location>
</feature>
<dbReference type="InterPro" id="IPR031606">
    <property type="entry name" value="Kch1/2"/>
</dbReference>
<dbReference type="GO" id="GO:0005886">
    <property type="term" value="C:plasma membrane"/>
    <property type="evidence" value="ECO:0007669"/>
    <property type="project" value="InterPro"/>
</dbReference>
<evidence type="ECO:0000313" key="3">
    <source>
        <dbReference type="EMBL" id="KAA1086411.1"/>
    </source>
</evidence>
<feature type="region of interest" description="Disordered" evidence="1">
    <location>
        <begin position="386"/>
        <end position="536"/>
    </location>
</feature>
<keyword evidence="2" id="KW-0472">Membrane</keyword>
<protein>
    <recommendedName>
        <fullName evidence="5">Vacuolar membrane protein</fullName>
    </recommendedName>
</protein>
<keyword evidence="2" id="KW-0812">Transmembrane</keyword>
<dbReference type="Pfam" id="PF16944">
    <property type="entry name" value="KCH"/>
    <property type="match status" value="1"/>
</dbReference>
<dbReference type="GO" id="GO:0015079">
    <property type="term" value="F:potassium ion transmembrane transporter activity"/>
    <property type="evidence" value="ECO:0007669"/>
    <property type="project" value="InterPro"/>
</dbReference>
<feature type="compositionally biased region" description="Polar residues" evidence="1">
    <location>
        <begin position="408"/>
        <end position="418"/>
    </location>
</feature>
<evidence type="ECO:0008006" key="5">
    <source>
        <dbReference type="Google" id="ProtNLM"/>
    </source>
</evidence>
<comment type="caution">
    <text evidence="3">The sequence shown here is derived from an EMBL/GenBank/DDBJ whole genome shotgun (WGS) entry which is preliminary data.</text>
</comment>
<dbReference type="PANTHER" id="PTHR36424">
    <property type="entry name" value="PHEROMONE-REGULATED MEMBRANE PROTEIN 6"/>
    <property type="match status" value="1"/>
</dbReference>
<dbReference type="EMBL" id="VDEP01000410">
    <property type="protein sequence ID" value="KAA1086411.1"/>
    <property type="molecule type" value="Genomic_DNA"/>
</dbReference>
<feature type="transmembrane region" description="Helical" evidence="2">
    <location>
        <begin position="195"/>
        <end position="223"/>
    </location>
</feature>
<feature type="transmembrane region" description="Helical" evidence="2">
    <location>
        <begin position="34"/>
        <end position="53"/>
    </location>
</feature>
<proteinExistence type="predicted"/>
<evidence type="ECO:0000256" key="1">
    <source>
        <dbReference type="SAM" id="MobiDB-lite"/>
    </source>
</evidence>
<dbReference type="Proteomes" id="UP000325313">
    <property type="component" value="Unassembled WGS sequence"/>
</dbReference>
<evidence type="ECO:0000313" key="4">
    <source>
        <dbReference type="Proteomes" id="UP000325313"/>
    </source>
</evidence>
<sequence>MCCTGAQWKREEVPDHKWDFVDVREFHNSVIKSVLVYASDLYTMVLLLASNHWAGSILESSGGSSAMNVPFKIGKWIFFGCIIFSFLLLAWEAKKSRAIIRSRDISYAFTNVMANNYYSIKSYDHFCFFSQINNSKKKKDDFAFFVFFTFKGWKRLLLADAPRQVINGITLYSFARSVGFTTDISKWYDGSFAKASVLISMAFTVTIWIGSFVLLMAAAFLYVPLLCYIQGNLKEYCCHKVDKRIAELMKRKNRKRLAKEAALMRKEAMGDYSHLKDKKGQFKAAPLPQPTLPQIGLHELISDTQSERAGGAGSIRNVSRVAQHAYPPSLGHHYPASNPGTAYAPSNPGSGLGMGYNVMNRWPSEREYSEKAGYAESIASTDHFISHQAPTTTPGNHYGQPGPPYGGRTQQPYSSHPLQYQFPPPVDNQSSLNRAPSYSSDEQRFYTDDKHPVAPYALPPPRSSAPSSDYTSYPHEPPPPPPPPPHHQQHHHHQHHQHEQYQHEYPQHDQYQHEHPQHEHPQHEHHQHHPEDEYHP</sequence>
<feature type="compositionally biased region" description="Polar residues" evidence="1">
    <location>
        <begin position="427"/>
        <end position="440"/>
    </location>
</feature>
<gene>
    <name evidence="3" type="ORF">PGTUg99_003615</name>
</gene>
<feature type="compositionally biased region" description="Basic residues" evidence="1">
    <location>
        <begin position="487"/>
        <end position="496"/>
    </location>
</feature>
<organism evidence="3 4">
    <name type="scientific">Puccinia graminis f. sp. tritici</name>
    <dbReference type="NCBI Taxonomy" id="56615"/>
    <lineage>
        <taxon>Eukaryota</taxon>
        <taxon>Fungi</taxon>
        <taxon>Dikarya</taxon>
        <taxon>Basidiomycota</taxon>
        <taxon>Pucciniomycotina</taxon>
        <taxon>Pucciniomycetes</taxon>
        <taxon>Pucciniales</taxon>
        <taxon>Pucciniaceae</taxon>
        <taxon>Puccinia</taxon>
    </lineage>
</organism>
<keyword evidence="2" id="KW-1133">Transmembrane helix</keyword>
<name>A0A5B0NB37_PUCGR</name>
<feature type="compositionally biased region" description="Basic and acidic residues" evidence="1">
    <location>
        <begin position="441"/>
        <end position="452"/>
    </location>
</feature>
<feature type="compositionally biased region" description="Pro residues" evidence="1">
    <location>
        <begin position="475"/>
        <end position="486"/>
    </location>
</feature>
<feature type="transmembrane region" description="Helical" evidence="2">
    <location>
        <begin position="73"/>
        <end position="91"/>
    </location>
</feature>